<comment type="similarity">
    <text evidence="2">Belongs to the bacterial solute-binding protein 5 family.</text>
</comment>
<organism evidence="4 5">
    <name type="scientific">Phyllobacterium zundukense</name>
    <dbReference type="NCBI Taxonomy" id="1867719"/>
    <lineage>
        <taxon>Bacteria</taxon>
        <taxon>Pseudomonadati</taxon>
        <taxon>Pseudomonadota</taxon>
        <taxon>Alphaproteobacteria</taxon>
        <taxon>Hyphomicrobiales</taxon>
        <taxon>Phyllobacteriaceae</taxon>
        <taxon>Phyllobacterium</taxon>
    </lineage>
</organism>
<evidence type="ECO:0000256" key="1">
    <source>
        <dbReference type="ARBA" id="ARBA00004418"/>
    </source>
</evidence>
<dbReference type="InterPro" id="IPR000914">
    <property type="entry name" value="SBP_5_dom"/>
</dbReference>
<keyword evidence="5" id="KW-1185">Reference proteome</keyword>
<evidence type="ECO:0000256" key="2">
    <source>
        <dbReference type="ARBA" id="ARBA00005695"/>
    </source>
</evidence>
<dbReference type="Gene3D" id="3.10.105.10">
    <property type="entry name" value="Dipeptide-binding Protein, Domain 3"/>
    <property type="match status" value="1"/>
</dbReference>
<dbReference type="SUPFAM" id="SSF53850">
    <property type="entry name" value="Periplasmic binding protein-like II"/>
    <property type="match status" value="1"/>
</dbReference>
<evidence type="ECO:0000313" key="4">
    <source>
        <dbReference type="EMBL" id="PIO45774.1"/>
    </source>
</evidence>
<dbReference type="Proteomes" id="UP000232163">
    <property type="component" value="Unassembled WGS sequence"/>
</dbReference>
<dbReference type="Pfam" id="PF00496">
    <property type="entry name" value="SBP_bac_5"/>
    <property type="match status" value="1"/>
</dbReference>
<comment type="subcellular location">
    <subcellularLocation>
        <location evidence="1">Periplasm</location>
    </subcellularLocation>
</comment>
<name>A0A2N9W206_9HYPH</name>
<dbReference type="InterPro" id="IPR019546">
    <property type="entry name" value="TAT_signal_bac_arc"/>
</dbReference>
<evidence type="ECO:0000313" key="5">
    <source>
        <dbReference type="Proteomes" id="UP000232163"/>
    </source>
</evidence>
<dbReference type="GO" id="GO:0030288">
    <property type="term" value="C:outer membrane-bounded periplasmic space"/>
    <property type="evidence" value="ECO:0007669"/>
    <property type="project" value="UniProtKB-ARBA"/>
</dbReference>
<protein>
    <submittedName>
        <fullName evidence="4">Peptide ABC transporter substrate-binding protein</fullName>
    </submittedName>
</protein>
<dbReference type="RefSeq" id="WP_100001102.1">
    <property type="nucleotide sequence ID" value="NZ_CP017940.1"/>
</dbReference>
<dbReference type="CDD" id="cd08503">
    <property type="entry name" value="PBP2_NikA_DppA_OppA_like_17"/>
    <property type="match status" value="1"/>
</dbReference>
<dbReference type="NCBIfam" id="TIGR01409">
    <property type="entry name" value="TAT_signal_seq"/>
    <property type="match status" value="1"/>
</dbReference>
<dbReference type="PANTHER" id="PTHR30290">
    <property type="entry name" value="PERIPLASMIC BINDING COMPONENT OF ABC TRANSPORTER"/>
    <property type="match status" value="1"/>
</dbReference>
<dbReference type="InterPro" id="IPR039424">
    <property type="entry name" value="SBP_5"/>
</dbReference>
<dbReference type="InterPro" id="IPR006311">
    <property type="entry name" value="TAT_signal"/>
</dbReference>
<dbReference type="Gene3D" id="3.40.190.10">
    <property type="entry name" value="Periplasmic binding protein-like II"/>
    <property type="match status" value="1"/>
</dbReference>
<dbReference type="PIRSF" id="PIRSF002741">
    <property type="entry name" value="MppA"/>
    <property type="match status" value="1"/>
</dbReference>
<dbReference type="InterPro" id="IPR030678">
    <property type="entry name" value="Peptide/Ni-bd"/>
</dbReference>
<dbReference type="KEGG" id="pht:BLM14_07995"/>
<proteinExistence type="inferred from homology"/>
<dbReference type="EMBL" id="MZMT01000017">
    <property type="protein sequence ID" value="PIO45774.1"/>
    <property type="molecule type" value="Genomic_DNA"/>
</dbReference>
<reference evidence="4 5" key="1">
    <citation type="journal article" date="2017" name="Int J Environ Stud">
        <title>Does the Miocene-Pliocene relict legume Oxytropis triphylla form nitrogen-fixing nodules with a combination of bacterial strains?</title>
        <authorList>
            <person name="Safronova V."/>
            <person name="Belimov A."/>
            <person name="Sazanova A."/>
            <person name="Kuznetsova I."/>
            <person name="Popova J."/>
            <person name="Andronov E."/>
            <person name="Verkhozina A."/>
            <person name="Tikhonovich I."/>
        </authorList>
    </citation>
    <scope>NUCLEOTIDE SEQUENCE [LARGE SCALE GENOMIC DNA]</scope>
    <source>
        <strain evidence="4 5">Tri-38</strain>
    </source>
</reference>
<feature type="domain" description="Solute-binding protein family 5" evidence="3">
    <location>
        <begin position="97"/>
        <end position="447"/>
    </location>
</feature>
<accession>A0A2N9W206</accession>
<dbReference type="PROSITE" id="PS51318">
    <property type="entry name" value="TAT"/>
    <property type="match status" value="1"/>
</dbReference>
<dbReference type="GO" id="GO:0015833">
    <property type="term" value="P:peptide transport"/>
    <property type="evidence" value="ECO:0007669"/>
    <property type="project" value="TreeGrafter"/>
</dbReference>
<gene>
    <name evidence="4" type="ORF">B5P45_06530</name>
</gene>
<dbReference type="GO" id="GO:1904680">
    <property type="term" value="F:peptide transmembrane transporter activity"/>
    <property type="evidence" value="ECO:0007669"/>
    <property type="project" value="TreeGrafter"/>
</dbReference>
<dbReference type="GO" id="GO:0043190">
    <property type="term" value="C:ATP-binding cassette (ABC) transporter complex"/>
    <property type="evidence" value="ECO:0007669"/>
    <property type="project" value="InterPro"/>
</dbReference>
<dbReference type="OrthoDB" id="9803988at2"/>
<dbReference type="Gene3D" id="3.90.76.10">
    <property type="entry name" value="Dipeptide-binding Protein, Domain 1"/>
    <property type="match status" value="1"/>
</dbReference>
<dbReference type="AlphaFoldDB" id="A0A2N9W206"/>
<comment type="caution">
    <text evidence="4">The sequence shown here is derived from an EMBL/GenBank/DDBJ whole genome shotgun (WGS) entry which is preliminary data.</text>
</comment>
<sequence>MSKELDYLSRKVALGHLSRRDFLGRAAALGVTTVFANSLLSSAALAEGPVKGGTLKAGMTGGASTDSLDPASWQSQVPYKFGRQWGEQLVEIQPDGKLEPKLAEEWGSSDDAKIWTFKIRKGVQFHDGKEMTPDDVVATMERHSDANSKSGALGIMGGIANVKKDGDTVVFTLKEANADLPFLMDDYHLMIQPNGGKDKPAAGIGTGPYKVVTEEPGVRHIGEKFANYWNGDKRGHADQIEIIVINDSTARTAALQSGQVHMINRVEPKIVDLVKRVPGVTIQNVAGKGHYVFIAHCNTAPFDNNDLRLALKYAMNREEMVKTILRGYGSIGNDFPINKAYPLFSDDVEQRTYDPDKAAFHFKKSGHDGPVLLRTSDVAFPGAVDAAQLYQQSAAKAGIQIEVKREPGDGYFTEVWNKQPFSTSYWGGRPTQDQMYSTAYLSTADWNDTKFFNEKFDKMLITARGELDEAKRKQMYRDMAMIVRDEGGVIVPMFNDFIDATSAKVGGWVPDGNQEMSGGYALSRCWLNA</sequence>
<evidence type="ECO:0000259" key="3">
    <source>
        <dbReference type="Pfam" id="PF00496"/>
    </source>
</evidence>